<evidence type="ECO:0000256" key="3">
    <source>
        <dbReference type="ARBA" id="ARBA00022729"/>
    </source>
</evidence>
<keyword evidence="5" id="KW-1015">Disulfide bond</keyword>
<keyword evidence="6 7" id="KW-0676">Redox-active center</keyword>
<comment type="similarity">
    <text evidence="2 7">Belongs to the thioredoxin family. DsbC subfamily.</text>
</comment>
<gene>
    <name evidence="10" type="ORF">WM40_04295</name>
</gene>
<evidence type="ECO:0000256" key="1">
    <source>
        <dbReference type="ARBA" id="ARBA00004418"/>
    </source>
</evidence>
<dbReference type="STRING" id="28092.WM40_04295"/>
<dbReference type="CDD" id="cd03020">
    <property type="entry name" value="DsbA_DsbC_DsbG"/>
    <property type="match status" value="1"/>
</dbReference>
<dbReference type="Pfam" id="PF10411">
    <property type="entry name" value="DsbC_N"/>
    <property type="match status" value="1"/>
</dbReference>
<dbReference type="Pfam" id="PF13098">
    <property type="entry name" value="Thioredoxin_2"/>
    <property type="match status" value="1"/>
</dbReference>
<dbReference type="InterPro" id="IPR009094">
    <property type="entry name" value="DiS-bond_isomerase_DsbC/G_N_sf"/>
</dbReference>
<dbReference type="PANTHER" id="PTHR35272:SF3">
    <property type="entry name" value="THIOL:DISULFIDE INTERCHANGE PROTEIN DSBC"/>
    <property type="match status" value="1"/>
</dbReference>
<feature type="domain" description="Disulphide bond isomerase DsbC/G N-terminal" evidence="8">
    <location>
        <begin position="6"/>
        <end position="70"/>
    </location>
</feature>
<dbReference type="PATRIC" id="fig|28092.6.peg.1011"/>
<organism evidence="10 11">
    <name type="scientific">Robbsia andropogonis</name>
    <dbReference type="NCBI Taxonomy" id="28092"/>
    <lineage>
        <taxon>Bacteria</taxon>
        <taxon>Pseudomonadati</taxon>
        <taxon>Pseudomonadota</taxon>
        <taxon>Betaproteobacteria</taxon>
        <taxon>Burkholderiales</taxon>
        <taxon>Burkholderiaceae</taxon>
        <taxon>Robbsia</taxon>
    </lineage>
</organism>
<keyword evidence="3 7" id="KW-0732">Signal</keyword>
<evidence type="ECO:0000313" key="10">
    <source>
        <dbReference type="EMBL" id="KKB64780.1"/>
    </source>
</evidence>
<evidence type="ECO:0000256" key="5">
    <source>
        <dbReference type="ARBA" id="ARBA00023157"/>
    </source>
</evidence>
<comment type="function">
    <text evidence="7">Required for disulfide bond formation in some periplasmic proteins. Acts by transferring its disulfide bond to other proteins and is reduced in the process.</text>
</comment>
<dbReference type="InterPro" id="IPR033954">
    <property type="entry name" value="DiS-bond_Isoase_DsbC/G"/>
</dbReference>
<dbReference type="InterPro" id="IPR051470">
    <property type="entry name" value="Thiol:disulfide_interchange"/>
</dbReference>
<dbReference type="EMBL" id="LAQU01000003">
    <property type="protein sequence ID" value="KKB64780.1"/>
    <property type="molecule type" value="Genomic_DNA"/>
</dbReference>
<feature type="domain" description="Thioredoxin-like fold" evidence="9">
    <location>
        <begin position="95"/>
        <end position="210"/>
    </location>
</feature>
<dbReference type="InterPro" id="IPR018950">
    <property type="entry name" value="DiS-bond_isomerase_DsbC/G_N"/>
</dbReference>
<name>A0A0F5K4B9_9BURK</name>
<dbReference type="AlphaFoldDB" id="A0A0F5K4B9"/>
<evidence type="ECO:0000256" key="4">
    <source>
        <dbReference type="ARBA" id="ARBA00022764"/>
    </source>
</evidence>
<evidence type="ECO:0000259" key="8">
    <source>
        <dbReference type="Pfam" id="PF10411"/>
    </source>
</evidence>
<comment type="subcellular location">
    <subcellularLocation>
        <location evidence="1 7">Periplasm</location>
    </subcellularLocation>
</comment>
<dbReference type="GO" id="GO:0042597">
    <property type="term" value="C:periplasmic space"/>
    <property type="evidence" value="ECO:0007669"/>
    <property type="project" value="UniProtKB-SubCell"/>
</dbReference>
<dbReference type="SUPFAM" id="SSF52833">
    <property type="entry name" value="Thioredoxin-like"/>
    <property type="match status" value="1"/>
</dbReference>
<dbReference type="InterPro" id="IPR036249">
    <property type="entry name" value="Thioredoxin-like_sf"/>
</dbReference>
<accession>A0A0F5K4B9</accession>
<comment type="caution">
    <text evidence="10">The sequence shown here is derived from an EMBL/GenBank/DDBJ whole genome shotgun (WGS) entry which is preliminary data.</text>
</comment>
<evidence type="ECO:0000256" key="2">
    <source>
        <dbReference type="ARBA" id="ARBA00009813"/>
    </source>
</evidence>
<keyword evidence="11" id="KW-1185">Reference proteome</keyword>
<dbReference type="InterPro" id="IPR012336">
    <property type="entry name" value="Thioredoxin-like_fold"/>
</dbReference>
<dbReference type="Gene3D" id="3.10.450.70">
    <property type="entry name" value="Disulphide bond isomerase, DsbC/G, N-terminal"/>
    <property type="match status" value="1"/>
</dbReference>
<dbReference type="Proteomes" id="UP000033618">
    <property type="component" value="Unassembled WGS sequence"/>
</dbReference>
<dbReference type="SUPFAM" id="SSF54423">
    <property type="entry name" value="DsbC/DsbG N-terminal domain-like"/>
    <property type="match status" value="1"/>
</dbReference>
<dbReference type="Gene3D" id="3.40.30.10">
    <property type="entry name" value="Glutaredoxin"/>
    <property type="match status" value="1"/>
</dbReference>
<dbReference type="PANTHER" id="PTHR35272">
    <property type="entry name" value="THIOL:DISULFIDE INTERCHANGE PROTEIN DSBC-RELATED"/>
    <property type="match status" value="1"/>
</dbReference>
<sequence>MSIAPPTVAHMQEALRRNLGQSLTVSSVSTTPLSGLYEVDVDKQIIYTDSAANYLLVGQMIEARTHKNLTVARLEKENHIDFDAFPLGNAIKTIHGQGRRKIAIFADPYCPYCKKLEQTLQGLDDVTIYTFLVPILAPDSKPMSEAIWCSRDSNAAWNAWMLLGKKPSSASACSDLPVEANLALAKRLRITGTPTIVYGNGAQQVGALSLSALNEGLNAK</sequence>
<protein>
    <recommendedName>
        <fullName evidence="7">Thiol:disulfide interchange protein</fullName>
    </recommendedName>
</protein>
<evidence type="ECO:0000256" key="7">
    <source>
        <dbReference type="RuleBase" id="RU364038"/>
    </source>
</evidence>
<reference evidence="10 11" key="1">
    <citation type="submission" date="2015-03" db="EMBL/GenBank/DDBJ databases">
        <title>Draft Genome Sequence of Burkholderia andropogonis type strain ICMP2807, isolated from Sorghum bicolor.</title>
        <authorList>
            <person name="Lopes-Santos L."/>
            <person name="Castro D.B."/>
            <person name="Ottoboni L.M."/>
            <person name="Park D."/>
            <person name="Weirc B.S."/>
            <person name="Destefano S.A."/>
        </authorList>
    </citation>
    <scope>NUCLEOTIDE SEQUENCE [LARGE SCALE GENOMIC DNA]</scope>
    <source>
        <strain evidence="10 11">ICMP2807</strain>
    </source>
</reference>
<evidence type="ECO:0000256" key="6">
    <source>
        <dbReference type="ARBA" id="ARBA00023284"/>
    </source>
</evidence>
<evidence type="ECO:0000259" key="9">
    <source>
        <dbReference type="Pfam" id="PF13098"/>
    </source>
</evidence>
<proteinExistence type="inferred from homology"/>
<keyword evidence="4 7" id="KW-0574">Periplasm</keyword>
<evidence type="ECO:0000313" key="11">
    <source>
        <dbReference type="Proteomes" id="UP000033618"/>
    </source>
</evidence>